<reference evidence="1" key="2">
    <citation type="submission" date="2020-12" db="EMBL/GenBank/DDBJ databases">
        <authorList>
            <person name="Kanost M."/>
        </authorList>
    </citation>
    <scope>NUCLEOTIDE SEQUENCE</scope>
</reference>
<proteinExistence type="predicted"/>
<keyword evidence="2" id="KW-1185">Reference proteome</keyword>
<gene>
    <name evidence="1" type="ORF">O3G_MSEX004018</name>
</gene>
<sequence>MGRLAADTGWYNFKNSFIVRRAASLRPYDAQLRLELGGVKTSSEEDLVAGNHMQILPLSELIDFPQDVNKGCGLLADGVDFHQHPTEDGLFLFQFYNAALLNRKKSNIDV</sequence>
<organism evidence="1 2">
    <name type="scientific">Manduca sexta</name>
    <name type="common">Tobacco hawkmoth</name>
    <name type="synonym">Tobacco hornworm</name>
    <dbReference type="NCBI Taxonomy" id="7130"/>
    <lineage>
        <taxon>Eukaryota</taxon>
        <taxon>Metazoa</taxon>
        <taxon>Ecdysozoa</taxon>
        <taxon>Arthropoda</taxon>
        <taxon>Hexapoda</taxon>
        <taxon>Insecta</taxon>
        <taxon>Pterygota</taxon>
        <taxon>Neoptera</taxon>
        <taxon>Endopterygota</taxon>
        <taxon>Lepidoptera</taxon>
        <taxon>Glossata</taxon>
        <taxon>Ditrysia</taxon>
        <taxon>Bombycoidea</taxon>
        <taxon>Sphingidae</taxon>
        <taxon>Sphinginae</taxon>
        <taxon>Sphingini</taxon>
        <taxon>Manduca</taxon>
    </lineage>
</organism>
<protein>
    <submittedName>
        <fullName evidence="1">Uncharacterized protein</fullName>
    </submittedName>
</protein>
<comment type="caution">
    <text evidence="1">The sequence shown here is derived from an EMBL/GenBank/DDBJ whole genome shotgun (WGS) entry which is preliminary data.</text>
</comment>
<dbReference type="AlphaFoldDB" id="A0A921YU44"/>
<name>A0A921YU44_MANSE</name>
<dbReference type="EMBL" id="JH668323">
    <property type="protein sequence ID" value="KAG6445571.1"/>
    <property type="molecule type" value="Genomic_DNA"/>
</dbReference>
<dbReference type="Proteomes" id="UP000791440">
    <property type="component" value="Unassembled WGS sequence"/>
</dbReference>
<evidence type="ECO:0000313" key="1">
    <source>
        <dbReference type="EMBL" id="KAG6445571.1"/>
    </source>
</evidence>
<reference evidence="1" key="1">
    <citation type="journal article" date="2016" name="Insect Biochem. Mol. Biol.">
        <title>Multifaceted biological insights from a draft genome sequence of the tobacco hornworm moth, Manduca sexta.</title>
        <authorList>
            <person name="Kanost M.R."/>
            <person name="Arrese E.L."/>
            <person name="Cao X."/>
            <person name="Chen Y.R."/>
            <person name="Chellapilla S."/>
            <person name="Goldsmith M.R."/>
            <person name="Grosse-Wilde E."/>
            <person name="Heckel D.G."/>
            <person name="Herndon N."/>
            <person name="Jiang H."/>
            <person name="Papanicolaou A."/>
            <person name="Qu J."/>
            <person name="Soulages J.L."/>
            <person name="Vogel H."/>
            <person name="Walters J."/>
            <person name="Waterhouse R.M."/>
            <person name="Ahn S.J."/>
            <person name="Almeida F.C."/>
            <person name="An C."/>
            <person name="Aqrawi P."/>
            <person name="Bretschneider A."/>
            <person name="Bryant W.B."/>
            <person name="Bucks S."/>
            <person name="Chao H."/>
            <person name="Chevignon G."/>
            <person name="Christen J.M."/>
            <person name="Clarke D.F."/>
            <person name="Dittmer N.T."/>
            <person name="Ferguson L.C.F."/>
            <person name="Garavelou S."/>
            <person name="Gordon K.H.J."/>
            <person name="Gunaratna R.T."/>
            <person name="Han Y."/>
            <person name="Hauser F."/>
            <person name="He Y."/>
            <person name="Heidel-Fischer H."/>
            <person name="Hirsh A."/>
            <person name="Hu Y."/>
            <person name="Jiang H."/>
            <person name="Kalra D."/>
            <person name="Klinner C."/>
            <person name="Konig C."/>
            <person name="Kovar C."/>
            <person name="Kroll A.R."/>
            <person name="Kuwar S.S."/>
            <person name="Lee S.L."/>
            <person name="Lehman R."/>
            <person name="Li K."/>
            <person name="Li Z."/>
            <person name="Liang H."/>
            <person name="Lovelace S."/>
            <person name="Lu Z."/>
            <person name="Mansfield J.H."/>
            <person name="McCulloch K.J."/>
            <person name="Mathew T."/>
            <person name="Morton B."/>
            <person name="Muzny D.M."/>
            <person name="Neunemann D."/>
            <person name="Ongeri F."/>
            <person name="Pauchet Y."/>
            <person name="Pu L.L."/>
            <person name="Pyrousis I."/>
            <person name="Rao X.J."/>
            <person name="Redding A."/>
            <person name="Roesel C."/>
            <person name="Sanchez-Gracia A."/>
            <person name="Schaack S."/>
            <person name="Shukla A."/>
            <person name="Tetreau G."/>
            <person name="Wang Y."/>
            <person name="Xiong G.H."/>
            <person name="Traut W."/>
            <person name="Walsh T.K."/>
            <person name="Worley K.C."/>
            <person name="Wu D."/>
            <person name="Wu W."/>
            <person name="Wu Y.Q."/>
            <person name="Zhang X."/>
            <person name="Zou Z."/>
            <person name="Zucker H."/>
            <person name="Briscoe A.D."/>
            <person name="Burmester T."/>
            <person name="Clem R.J."/>
            <person name="Feyereisen R."/>
            <person name="Grimmelikhuijzen C.J.P."/>
            <person name="Hamodrakas S.J."/>
            <person name="Hansson B.S."/>
            <person name="Huguet E."/>
            <person name="Jermiin L.S."/>
            <person name="Lan Q."/>
            <person name="Lehman H.K."/>
            <person name="Lorenzen M."/>
            <person name="Merzendorfer H."/>
            <person name="Michalopoulos I."/>
            <person name="Morton D.B."/>
            <person name="Muthukrishnan S."/>
            <person name="Oakeshott J.G."/>
            <person name="Palmer W."/>
            <person name="Park Y."/>
            <person name="Passarelli A.L."/>
            <person name="Rozas J."/>
            <person name="Schwartz L.M."/>
            <person name="Smith W."/>
            <person name="Southgate A."/>
            <person name="Vilcinskas A."/>
            <person name="Vogt R."/>
            <person name="Wang P."/>
            <person name="Werren J."/>
            <person name="Yu X.Q."/>
            <person name="Zhou J.J."/>
            <person name="Brown S.J."/>
            <person name="Scherer S.E."/>
            <person name="Richards S."/>
            <person name="Blissard G.W."/>
        </authorList>
    </citation>
    <scope>NUCLEOTIDE SEQUENCE</scope>
</reference>
<evidence type="ECO:0000313" key="2">
    <source>
        <dbReference type="Proteomes" id="UP000791440"/>
    </source>
</evidence>
<accession>A0A921YU44</accession>